<keyword evidence="2" id="KW-0520">NAD</keyword>
<dbReference type="GO" id="GO:0051287">
    <property type="term" value="F:NAD binding"/>
    <property type="evidence" value="ECO:0007669"/>
    <property type="project" value="InterPro"/>
</dbReference>
<dbReference type="STRING" id="656914.SAMN00017405_1359"/>
<evidence type="ECO:0000259" key="3">
    <source>
        <dbReference type="Pfam" id="PF00329"/>
    </source>
</evidence>
<sequence>MDIDVLSRQIKEYDNALDLTISLGNEIHITTTKEKIVTLVDQLLKEFSIRFLAEFARQEKDIFIISILFVSRECPCFVKIDYPTEKELNSLQNIIFQSYLYEREISDLYGISIKNGLDTRPIVKHEKWPKDVFPLRKEFAFGQKIKESNEFSRYPYKEVTGGGHQIFAGPVHAGIIGPGHFRFSAIGEDIENLEVRLMYKHRGIEKLAENVDANNLNLVFERVSGECSVSYGESFALLVEKMLNYTPPKEIQALRVILLELERIYNFLGDIGGICTDVGFSYPAKKFEYFAEIIHQLCERVTGSRFIRNAIIPLGSNIDFTQKDIMDIKETLTSIKVRLTTIFHLATDNVTFLDRTESTGMLDTDAARKFCLTGVVARASGLNTDVRTKFGYEIYPELKEGNHTEIIGGAFERYKIKIEEIKDSFKFIEKATSYIKTDLKRKKTPLNLKEGMEAIVAVETVKGELVVYGQVGKDNKFNRLYFKTPSFTSFHGLAEVVLGEIVPDFPLCNKSFNMSYSENDR</sequence>
<dbReference type="EMBL" id="FWWT01000017">
    <property type="protein sequence ID" value="SMB90765.1"/>
    <property type="molecule type" value="Genomic_DNA"/>
</dbReference>
<dbReference type="Gene3D" id="1.10.645.10">
    <property type="entry name" value="Cytochrome-c3 Hydrogenase, chain B"/>
    <property type="match status" value="1"/>
</dbReference>
<dbReference type="GO" id="GO:0016651">
    <property type="term" value="F:oxidoreductase activity, acting on NAD(P)H"/>
    <property type="evidence" value="ECO:0007669"/>
    <property type="project" value="InterPro"/>
</dbReference>
<dbReference type="InterPro" id="IPR037232">
    <property type="entry name" value="NADH_quin_OxRdtase_su_C/D-like"/>
</dbReference>
<dbReference type="InterPro" id="IPR052197">
    <property type="entry name" value="ComplexI_49kDa-like"/>
</dbReference>
<dbReference type="SUPFAM" id="SSF56762">
    <property type="entry name" value="HydB/Nqo4-like"/>
    <property type="match status" value="1"/>
</dbReference>
<name>A0A1W1VBR5_DESTI</name>
<dbReference type="Pfam" id="PF00346">
    <property type="entry name" value="Complex1_49kDa"/>
    <property type="match status" value="2"/>
</dbReference>
<dbReference type="InterPro" id="IPR001268">
    <property type="entry name" value="NADH_UbQ_OxRdtase_30kDa_su"/>
</dbReference>
<dbReference type="SUPFAM" id="SSF143243">
    <property type="entry name" value="Nqo5-like"/>
    <property type="match status" value="1"/>
</dbReference>
<dbReference type="Pfam" id="PF00329">
    <property type="entry name" value="Complex1_30kDa"/>
    <property type="match status" value="1"/>
</dbReference>
<reference evidence="5 6" key="1">
    <citation type="submission" date="2017-04" db="EMBL/GenBank/DDBJ databases">
        <authorList>
            <person name="Afonso C.L."/>
            <person name="Miller P.J."/>
            <person name="Scott M.A."/>
            <person name="Spackman E."/>
            <person name="Goraichik I."/>
            <person name="Dimitrov K.M."/>
            <person name="Suarez D.L."/>
            <person name="Swayne D.E."/>
        </authorList>
    </citation>
    <scope>NUCLEOTIDE SEQUENCE [LARGE SCALE GENOMIC DNA]</scope>
    <source>
        <strain evidence="5 6">DSM 11270</strain>
    </source>
</reference>
<evidence type="ECO:0000256" key="1">
    <source>
        <dbReference type="ARBA" id="ARBA00023002"/>
    </source>
</evidence>
<dbReference type="Proteomes" id="UP000192731">
    <property type="component" value="Unassembled WGS sequence"/>
</dbReference>
<dbReference type="OrthoDB" id="9801496at2"/>
<evidence type="ECO:0000256" key="2">
    <source>
        <dbReference type="ARBA" id="ARBA00023027"/>
    </source>
</evidence>
<proteinExistence type="predicted"/>
<dbReference type="InterPro" id="IPR001135">
    <property type="entry name" value="NADH_Q_OxRdtase_suD"/>
</dbReference>
<dbReference type="PANTHER" id="PTHR43485">
    <property type="entry name" value="HYDROGENASE-4 COMPONENT G"/>
    <property type="match status" value="1"/>
</dbReference>
<organism evidence="5 6">
    <name type="scientific">Desulfonispora thiosulfatigenes DSM 11270</name>
    <dbReference type="NCBI Taxonomy" id="656914"/>
    <lineage>
        <taxon>Bacteria</taxon>
        <taxon>Bacillati</taxon>
        <taxon>Bacillota</taxon>
        <taxon>Clostridia</taxon>
        <taxon>Eubacteriales</taxon>
        <taxon>Peptococcaceae</taxon>
        <taxon>Desulfonispora</taxon>
    </lineage>
</organism>
<evidence type="ECO:0000259" key="4">
    <source>
        <dbReference type="Pfam" id="PF00346"/>
    </source>
</evidence>
<keyword evidence="6" id="KW-1185">Reference proteome</keyword>
<feature type="domain" description="NADH-quinone oxidoreductase subunit D" evidence="4">
    <location>
        <begin position="292"/>
        <end position="437"/>
    </location>
</feature>
<accession>A0A1W1VBR5</accession>
<evidence type="ECO:0000313" key="5">
    <source>
        <dbReference type="EMBL" id="SMB90765.1"/>
    </source>
</evidence>
<dbReference type="GO" id="GO:0008137">
    <property type="term" value="F:NADH dehydrogenase (ubiquinone) activity"/>
    <property type="evidence" value="ECO:0007669"/>
    <property type="project" value="InterPro"/>
</dbReference>
<dbReference type="PANTHER" id="PTHR43485:SF1">
    <property type="entry name" value="FORMATE HYDROGENLYASE SUBUNIT 5-RELATED"/>
    <property type="match status" value="1"/>
</dbReference>
<dbReference type="RefSeq" id="WP_084053144.1">
    <property type="nucleotide sequence ID" value="NZ_FWWT01000017.1"/>
</dbReference>
<dbReference type="GO" id="GO:0048038">
    <property type="term" value="F:quinone binding"/>
    <property type="evidence" value="ECO:0007669"/>
    <property type="project" value="InterPro"/>
</dbReference>
<evidence type="ECO:0000313" key="6">
    <source>
        <dbReference type="Proteomes" id="UP000192731"/>
    </source>
</evidence>
<protein>
    <submittedName>
        <fullName evidence="5">Ni,Fe-hydrogenase III large subunit</fullName>
    </submittedName>
</protein>
<feature type="domain" description="NADH:ubiquinone oxidoreductase 30kDa subunit" evidence="3">
    <location>
        <begin position="30"/>
        <end position="141"/>
    </location>
</feature>
<dbReference type="AlphaFoldDB" id="A0A1W1VBR5"/>
<feature type="domain" description="NADH-quinone oxidoreductase subunit D" evidence="4">
    <location>
        <begin position="452"/>
        <end position="521"/>
    </location>
</feature>
<gene>
    <name evidence="5" type="ORF">SAMN00017405_1359</name>
</gene>
<keyword evidence="1" id="KW-0560">Oxidoreductase</keyword>
<dbReference type="InterPro" id="IPR029014">
    <property type="entry name" value="NiFe-Hase_large"/>
</dbReference>